<protein>
    <recommendedName>
        <fullName evidence="4">RING-type domain-containing protein</fullName>
    </recommendedName>
</protein>
<evidence type="ECO:0000256" key="3">
    <source>
        <dbReference type="SAM" id="MobiDB-lite"/>
    </source>
</evidence>
<evidence type="ECO:0000256" key="2">
    <source>
        <dbReference type="SAM" id="Coils"/>
    </source>
</evidence>
<sequence length="542" mass="57184">MLLHEALLQSECPICLQPLNFAVPPPPSRPASPFSAISSSASPPSLTSPNYVSSAIHSPISPPNRSTDLDTDGEFHITFAPGVYGSDAADPWFPSFEILSSVPGSQSRSSAPGERRLTSSSLPESHTTGAGSKEGHGDDTATHESASGVVVLPCGHLLHYPCAMQLCEYATHPSCPVCRAKLSSVVDLTPLCPRLRAPHRATTTTTAGAQVPPPCDVEAVRGRGAANERKRRRGDAEAEGCTLSAEPPDAEGSNDATVISDEDKEKPPGAGEALLGGAELTNMGRAAARSAMPLEHVRRVSASLVVIGPSSGASSNVASPSTLVNNVSQALGRASPRTTSPDADGRVDTKHHSAEDDILILGARQLPPAQAYAELLLRTTATWASRADVLKTRVAHLEKSQQQLQNDCAELGRTLSAARRRRELLLNLPCASTASADSTDALPSFERLRELRRLCGDTRAAMAEATAQLAASTREHAEVRRQIEKYSRKLARVKAGDDVEEAKNGSSARRHPHKPPRSSEATGDGNGDASRQSGSKSEPQVL</sequence>
<keyword evidence="1" id="KW-0863">Zinc-finger</keyword>
<name>A0A0N1I1J9_LEPSE</name>
<keyword evidence="6" id="KW-1185">Reference proteome</keyword>
<dbReference type="InterPro" id="IPR013083">
    <property type="entry name" value="Znf_RING/FYVE/PHD"/>
</dbReference>
<evidence type="ECO:0000313" key="6">
    <source>
        <dbReference type="Proteomes" id="UP000038009"/>
    </source>
</evidence>
<dbReference type="EMBL" id="LJSK01000409">
    <property type="protein sequence ID" value="KPI83243.1"/>
    <property type="molecule type" value="Genomic_DNA"/>
</dbReference>
<reference evidence="5 6" key="1">
    <citation type="journal article" date="2015" name="PLoS Pathog.">
        <title>Leptomonas seymouri: Adaptations to the Dixenous Life Cycle Analyzed by Genome Sequencing, Transcriptome Profiling and Co-infection with Leishmania donovani.</title>
        <authorList>
            <person name="Kraeva N."/>
            <person name="Butenko A."/>
            <person name="Hlavacova J."/>
            <person name="Kostygov A."/>
            <person name="Myskova J."/>
            <person name="Grybchuk D."/>
            <person name="Lestinova T."/>
            <person name="Votypka J."/>
            <person name="Volf P."/>
            <person name="Opperdoes F."/>
            <person name="Flegontov P."/>
            <person name="Lukes J."/>
            <person name="Yurchenko V."/>
        </authorList>
    </citation>
    <scope>NUCLEOTIDE SEQUENCE [LARGE SCALE GENOMIC DNA]</scope>
    <source>
        <strain evidence="5 6">ATCC 30220</strain>
    </source>
</reference>
<feature type="region of interest" description="Disordered" evidence="3">
    <location>
        <begin position="329"/>
        <end position="349"/>
    </location>
</feature>
<dbReference type="SUPFAM" id="SSF57850">
    <property type="entry name" value="RING/U-box"/>
    <property type="match status" value="1"/>
</dbReference>
<feature type="compositionally biased region" description="Polar residues" evidence="3">
    <location>
        <begin position="529"/>
        <end position="542"/>
    </location>
</feature>
<dbReference type="GO" id="GO:0008270">
    <property type="term" value="F:zinc ion binding"/>
    <property type="evidence" value="ECO:0007669"/>
    <property type="project" value="UniProtKB-KW"/>
</dbReference>
<dbReference type="AlphaFoldDB" id="A0A0N1I1J9"/>
<feature type="compositionally biased region" description="Basic and acidic residues" evidence="3">
    <location>
        <begin position="133"/>
        <end position="142"/>
    </location>
</feature>
<feature type="coiled-coil region" evidence="2">
    <location>
        <begin position="387"/>
        <end position="421"/>
    </location>
</feature>
<organism evidence="5 6">
    <name type="scientific">Leptomonas seymouri</name>
    <dbReference type="NCBI Taxonomy" id="5684"/>
    <lineage>
        <taxon>Eukaryota</taxon>
        <taxon>Discoba</taxon>
        <taxon>Euglenozoa</taxon>
        <taxon>Kinetoplastea</taxon>
        <taxon>Metakinetoplastina</taxon>
        <taxon>Trypanosomatida</taxon>
        <taxon>Trypanosomatidae</taxon>
        <taxon>Leishmaniinae</taxon>
        <taxon>Leptomonas</taxon>
    </lineage>
</organism>
<keyword evidence="1" id="KW-0862">Zinc</keyword>
<feature type="region of interest" description="Disordered" evidence="3">
    <location>
        <begin position="103"/>
        <end position="144"/>
    </location>
</feature>
<evidence type="ECO:0000259" key="4">
    <source>
        <dbReference type="PROSITE" id="PS50089"/>
    </source>
</evidence>
<dbReference type="PROSITE" id="PS50089">
    <property type="entry name" value="ZF_RING_2"/>
    <property type="match status" value="1"/>
</dbReference>
<dbReference type="VEuPathDB" id="TriTrypDB:Lsey_0409_0050"/>
<proteinExistence type="predicted"/>
<dbReference type="Gene3D" id="3.30.40.10">
    <property type="entry name" value="Zinc/RING finger domain, C3HC4 (zinc finger)"/>
    <property type="match status" value="1"/>
</dbReference>
<comment type="caution">
    <text evidence="5">The sequence shown here is derived from an EMBL/GenBank/DDBJ whole genome shotgun (WGS) entry which is preliminary data.</text>
</comment>
<keyword evidence="2" id="KW-0175">Coiled coil</keyword>
<dbReference type="InterPro" id="IPR001841">
    <property type="entry name" value="Znf_RING"/>
</dbReference>
<feature type="compositionally biased region" description="Low complexity" evidence="3">
    <location>
        <begin position="31"/>
        <end position="49"/>
    </location>
</feature>
<dbReference type="OMA" id="CAMQLCE"/>
<gene>
    <name evidence="5" type="ORF">ABL78_7733</name>
</gene>
<dbReference type="OrthoDB" id="8062037at2759"/>
<evidence type="ECO:0000256" key="1">
    <source>
        <dbReference type="PROSITE-ProRule" id="PRU00175"/>
    </source>
</evidence>
<dbReference type="SMART" id="SM00184">
    <property type="entry name" value="RING"/>
    <property type="match status" value="1"/>
</dbReference>
<feature type="region of interest" description="Disordered" evidence="3">
    <location>
        <begin position="27"/>
        <end position="72"/>
    </location>
</feature>
<feature type="domain" description="RING-type" evidence="4">
    <location>
        <begin position="149"/>
        <end position="179"/>
    </location>
</feature>
<accession>A0A0N1I1J9</accession>
<feature type="region of interest" description="Disordered" evidence="3">
    <location>
        <begin position="492"/>
        <end position="542"/>
    </location>
</feature>
<feature type="compositionally biased region" description="Basic and acidic residues" evidence="3">
    <location>
        <begin position="494"/>
        <end position="503"/>
    </location>
</feature>
<feature type="compositionally biased region" description="Polar residues" evidence="3">
    <location>
        <begin position="118"/>
        <end position="130"/>
    </location>
</feature>
<feature type="region of interest" description="Disordered" evidence="3">
    <location>
        <begin position="221"/>
        <end position="273"/>
    </location>
</feature>
<keyword evidence="1" id="KW-0479">Metal-binding</keyword>
<feature type="coiled-coil region" evidence="2">
    <location>
        <begin position="462"/>
        <end position="489"/>
    </location>
</feature>
<dbReference type="Proteomes" id="UP000038009">
    <property type="component" value="Unassembled WGS sequence"/>
</dbReference>
<evidence type="ECO:0000313" key="5">
    <source>
        <dbReference type="EMBL" id="KPI83243.1"/>
    </source>
</evidence>